<keyword evidence="12" id="KW-1185">Reference proteome</keyword>
<keyword evidence="5" id="KW-0479">Metal-binding</keyword>
<evidence type="ECO:0000259" key="10">
    <source>
        <dbReference type="PROSITE" id="PS51462"/>
    </source>
</evidence>
<evidence type="ECO:0000313" key="12">
    <source>
        <dbReference type="Proteomes" id="UP001382935"/>
    </source>
</evidence>
<keyword evidence="7" id="KW-0460">Magnesium</keyword>
<comment type="cofactor">
    <cofactor evidence="2">
        <name>Zn(2+)</name>
        <dbReference type="ChEBI" id="CHEBI:29105"/>
    </cofactor>
</comment>
<dbReference type="InterPro" id="IPR020084">
    <property type="entry name" value="NUDIX_hydrolase_CS"/>
</dbReference>
<dbReference type="RefSeq" id="WP_338501307.1">
    <property type="nucleotide sequence ID" value="NZ_CP145607.1"/>
</dbReference>
<dbReference type="Proteomes" id="UP001382935">
    <property type="component" value="Chromosome"/>
</dbReference>
<protein>
    <recommendedName>
        <fullName evidence="4">NAD(+) diphosphatase</fullName>
        <ecNumber evidence="4">3.6.1.22</ecNumber>
    </recommendedName>
</protein>
<keyword evidence="6 11" id="KW-0378">Hydrolase</keyword>
<dbReference type="InterPro" id="IPR015376">
    <property type="entry name" value="Znr_NADH_PPase"/>
</dbReference>
<evidence type="ECO:0000256" key="6">
    <source>
        <dbReference type="ARBA" id="ARBA00022801"/>
    </source>
</evidence>
<comment type="similarity">
    <text evidence="3">Belongs to the Nudix hydrolase family. NudC subfamily.</text>
</comment>
<sequence length="281" mass="29972">MPPDVFFAGPGLDRADALRGEPAKLEALARSPEARQMVWADGLPALDAEGHLVWEEARDPALFLGLDGERPCFSPIGAGSGDLRAQFGALGYLSAAEAPVFAAAVSLASWHRRHGFCANCGQPSAIVRGGWSRQCGACGAEHYPRVDPVVIMLAQKDDRVLLGRQPRFPPGRYSALAGFVEVGESLEAAVARELFEEAGVRASDVRYVASQPWPFPSSLMIACLSSTADEEIVIDTTELEDARWFSRAEVEAALAGAPNAAFIAPPPFAIAHSLLVHWLAA</sequence>
<name>A0ABZ2G0J1_9SPHN</name>
<evidence type="ECO:0000313" key="11">
    <source>
        <dbReference type="EMBL" id="WWM69345.1"/>
    </source>
</evidence>
<comment type="catalytic activity">
    <reaction evidence="9">
        <text>a 5'-end NAD(+)-phospho-ribonucleoside in mRNA + H2O = a 5'-end phospho-adenosine-phospho-ribonucleoside in mRNA + beta-nicotinamide D-ribonucleotide + 2 H(+)</text>
        <dbReference type="Rhea" id="RHEA:60876"/>
        <dbReference type="Rhea" id="RHEA-COMP:15698"/>
        <dbReference type="Rhea" id="RHEA-COMP:15719"/>
        <dbReference type="ChEBI" id="CHEBI:14649"/>
        <dbReference type="ChEBI" id="CHEBI:15377"/>
        <dbReference type="ChEBI" id="CHEBI:15378"/>
        <dbReference type="ChEBI" id="CHEBI:144029"/>
        <dbReference type="ChEBI" id="CHEBI:144051"/>
    </reaction>
    <physiologicalReaction direction="left-to-right" evidence="9">
        <dbReference type="Rhea" id="RHEA:60877"/>
    </physiologicalReaction>
</comment>
<dbReference type="GO" id="GO:0016787">
    <property type="term" value="F:hydrolase activity"/>
    <property type="evidence" value="ECO:0007669"/>
    <property type="project" value="UniProtKB-KW"/>
</dbReference>
<evidence type="ECO:0000256" key="5">
    <source>
        <dbReference type="ARBA" id="ARBA00022723"/>
    </source>
</evidence>
<dbReference type="PANTHER" id="PTHR42904:SF6">
    <property type="entry name" value="NAD-CAPPED RNA HYDROLASE NUDT12"/>
    <property type="match status" value="1"/>
</dbReference>
<organism evidence="11 12">
    <name type="scientific">Sphingomonas kaistensis</name>
    <dbReference type="NCBI Taxonomy" id="298708"/>
    <lineage>
        <taxon>Bacteria</taxon>
        <taxon>Pseudomonadati</taxon>
        <taxon>Pseudomonadota</taxon>
        <taxon>Alphaproteobacteria</taxon>
        <taxon>Sphingomonadales</taxon>
        <taxon>Sphingomonadaceae</taxon>
        <taxon>Sphingomonas</taxon>
    </lineage>
</organism>
<evidence type="ECO:0000256" key="4">
    <source>
        <dbReference type="ARBA" id="ARBA00012381"/>
    </source>
</evidence>
<comment type="cofactor">
    <cofactor evidence="1">
        <name>Mg(2+)</name>
        <dbReference type="ChEBI" id="CHEBI:18420"/>
    </cofactor>
</comment>
<dbReference type="PROSITE" id="PS51462">
    <property type="entry name" value="NUDIX"/>
    <property type="match status" value="1"/>
</dbReference>
<dbReference type="InterPro" id="IPR050241">
    <property type="entry name" value="NAD-cap_RNA_hydrolase_NudC"/>
</dbReference>
<evidence type="ECO:0000256" key="9">
    <source>
        <dbReference type="ARBA" id="ARBA00023679"/>
    </source>
</evidence>
<evidence type="ECO:0000256" key="1">
    <source>
        <dbReference type="ARBA" id="ARBA00001946"/>
    </source>
</evidence>
<dbReference type="EMBL" id="CP145607">
    <property type="protein sequence ID" value="WWM69345.1"/>
    <property type="molecule type" value="Genomic_DNA"/>
</dbReference>
<dbReference type="Pfam" id="PF00293">
    <property type="entry name" value="NUDIX"/>
    <property type="match status" value="1"/>
</dbReference>
<keyword evidence="8" id="KW-0520">NAD</keyword>
<evidence type="ECO:0000256" key="7">
    <source>
        <dbReference type="ARBA" id="ARBA00022842"/>
    </source>
</evidence>
<feature type="domain" description="Nudix hydrolase" evidence="10">
    <location>
        <begin position="144"/>
        <end position="269"/>
    </location>
</feature>
<evidence type="ECO:0000256" key="3">
    <source>
        <dbReference type="ARBA" id="ARBA00009595"/>
    </source>
</evidence>
<dbReference type="NCBIfam" id="NF001299">
    <property type="entry name" value="PRK00241.1"/>
    <property type="match status" value="1"/>
</dbReference>
<dbReference type="EC" id="3.6.1.22" evidence="4"/>
<proteinExistence type="inferred from homology"/>
<dbReference type="InterPro" id="IPR000086">
    <property type="entry name" value="NUDIX_hydrolase_dom"/>
</dbReference>
<evidence type="ECO:0000256" key="2">
    <source>
        <dbReference type="ARBA" id="ARBA00001947"/>
    </source>
</evidence>
<accession>A0ABZ2G0J1</accession>
<reference evidence="11 12" key="1">
    <citation type="submission" date="2024-02" db="EMBL/GenBank/DDBJ databases">
        <title>Full genome sequence of Sphingomonas kaistensis.</title>
        <authorList>
            <person name="Poletto B.L."/>
            <person name="Silva G."/>
            <person name="Galante D."/>
            <person name="Campos K.R."/>
            <person name="Santos M.B.N."/>
            <person name="Sacchi C.T."/>
        </authorList>
    </citation>
    <scope>NUCLEOTIDE SEQUENCE [LARGE SCALE GENOMIC DNA]</scope>
    <source>
        <strain evidence="11 12">MA4R</strain>
    </source>
</reference>
<dbReference type="InterPro" id="IPR015797">
    <property type="entry name" value="NUDIX_hydrolase-like_dom_sf"/>
</dbReference>
<dbReference type="Gene3D" id="3.90.79.20">
    <property type="match status" value="1"/>
</dbReference>
<gene>
    <name evidence="11" type="primary">nudC</name>
    <name evidence="11" type="ORF">V6R86_01165</name>
</gene>
<dbReference type="InterPro" id="IPR049734">
    <property type="entry name" value="NudC-like_C"/>
</dbReference>
<dbReference type="Gene3D" id="3.90.79.10">
    <property type="entry name" value="Nucleoside Triphosphate Pyrophosphohydrolase"/>
    <property type="match status" value="1"/>
</dbReference>
<evidence type="ECO:0000256" key="8">
    <source>
        <dbReference type="ARBA" id="ARBA00023027"/>
    </source>
</evidence>
<dbReference type="CDD" id="cd03429">
    <property type="entry name" value="NUDIX_NADH_pyrophosphatase_Nudt13"/>
    <property type="match status" value="1"/>
</dbReference>
<dbReference type="SUPFAM" id="SSF55811">
    <property type="entry name" value="Nudix"/>
    <property type="match status" value="1"/>
</dbReference>
<dbReference type="Pfam" id="PF09297">
    <property type="entry name" value="Zn_ribbon_NUD"/>
    <property type="match status" value="1"/>
</dbReference>
<dbReference type="PROSITE" id="PS00893">
    <property type="entry name" value="NUDIX_BOX"/>
    <property type="match status" value="1"/>
</dbReference>
<dbReference type="PANTHER" id="PTHR42904">
    <property type="entry name" value="NUDIX HYDROLASE, NUDC SUBFAMILY"/>
    <property type="match status" value="1"/>
</dbReference>